<dbReference type="EMBL" id="PP429227">
    <property type="protein sequence ID" value="XCI77758.1"/>
    <property type="molecule type" value="Genomic_DNA"/>
</dbReference>
<organism evidence="1">
    <name type="scientific">Rhizobium phage IG49</name>
    <dbReference type="NCBI Taxonomy" id="3129228"/>
    <lineage>
        <taxon>Viruses</taxon>
        <taxon>Duplodnaviria</taxon>
        <taxon>Heunggongvirae</taxon>
        <taxon>Uroviricota</taxon>
        <taxon>Caudoviricetes</taxon>
    </lineage>
</organism>
<reference evidence="1" key="1">
    <citation type="submission" date="2024-03" db="EMBL/GenBank/DDBJ databases">
        <authorList>
            <person name="Chantapakul B."/>
            <person name="Wang S."/>
        </authorList>
    </citation>
    <scope>NUCLEOTIDE SEQUENCE</scope>
</reference>
<sequence length="125" mass="14414">MRDIRLWEILRDVLDDPNDGRTIHQFVFPRQKFRVTTNLIILAKQYIQDGKKVIFVSRRGVEASRLRKDHPGLRAVPEADLGKSLEGNSFDYVIADSYITYDTMDAVAEALDSKTVKKFLKVETK</sequence>
<gene>
    <name evidence="1" type="ORF">VGRTQORK_CDS0145</name>
</gene>
<protein>
    <submittedName>
        <fullName evidence="1">Uncharacterized protein</fullName>
    </submittedName>
</protein>
<proteinExistence type="predicted"/>
<evidence type="ECO:0000313" key="1">
    <source>
        <dbReference type="EMBL" id="XCI77758.1"/>
    </source>
</evidence>
<accession>A0AAU8HYN3</accession>
<name>A0AAU8HYN3_9CAUD</name>